<feature type="transmembrane region" description="Helical" evidence="9">
    <location>
        <begin position="284"/>
        <end position="306"/>
    </location>
</feature>
<dbReference type="InterPro" id="IPR020449">
    <property type="entry name" value="Tscrpt_reg_AraC-type_HTH"/>
</dbReference>
<dbReference type="Gene3D" id="1.10.10.60">
    <property type="entry name" value="Homeodomain-like"/>
    <property type="match status" value="2"/>
</dbReference>
<accession>A0A329LS66</accession>
<comment type="caution">
    <text evidence="11">The sequence shown here is derived from an EMBL/GenBank/DDBJ whole genome shotgun (WGS) entry which is preliminary data.</text>
</comment>
<dbReference type="InterPro" id="IPR009057">
    <property type="entry name" value="Homeodomain-like_sf"/>
</dbReference>
<dbReference type="Pfam" id="PF12833">
    <property type="entry name" value="HTH_18"/>
    <property type="match status" value="1"/>
</dbReference>
<evidence type="ECO:0000313" key="11">
    <source>
        <dbReference type="EMBL" id="RAV10781.1"/>
    </source>
</evidence>
<dbReference type="AlphaFoldDB" id="A0A329LS66"/>
<dbReference type="PROSITE" id="PS01124">
    <property type="entry name" value="HTH_ARAC_FAMILY_2"/>
    <property type="match status" value="1"/>
</dbReference>
<evidence type="ECO:0000259" key="10">
    <source>
        <dbReference type="PROSITE" id="PS01124"/>
    </source>
</evidence>
<evidence type="ECO:0000256" key="6">
    <source>
        <dbReference type="ARBA" id="ARBA00023125"/>
    </source>
</evidence>
<evidence type="ECO:0000256" key="2">
    <source>
        <dbReference type="ARBA" id="ARBA00022475"/>
    </source>
</evidence>
<evidence type="ECO:0000256" key="7">
    <source>
        <dbReference type="ARBA" id="ARBA00023136"/>
    </source>
</evidence>
<feature type="domain" description="HTH araC/xylS-type" evidence="10">
    <location>
        <begin position="653"/>
        <end position="751"/>
    </location>
</feature>
<dbReference type="PROSITE" id="PS00041">
    <property type="entry name" value="HTH_ARAC_FAMILY_1"/>
    <property type="match status" value="1"/>
</dbReference>
<sequence>MILKSSRYLKRLFLFSFMLSILPVILLGAFSYMKSSDMIQSKVTESNVQLLQQIQMLVEQELKTVDNMVIQHANTSLFKDGIRKPFAPRDFLEVEEILRNLWYMKTFEFGIENVSLISSAQDWILNNDGLSRLSSNDHADRMQTYLRLPNPSYWLQENVNGRRFVSLVKKLPTTFSPPEGLIVVQIPIQYLQKMVAIGQKGHTIMIVDRSGRIMAHESSSMLGGDVAGLSYVQAAMQSGKDNGVLDDSTGDGKMKVIYRKSSYTGWTYFSVVSIAEITKDSRSIGWITLLTCVVLFVVILITALLGSKRMYNPVRKLFQSVVDTLEPPFGKARSDEFTYIGDRIRTLQDMQIRMTGQIETQIQQLKLFFMQKLFRGELSEQDIQEQLPSFSFPADWKWLCVLTLEIDTLNGTRYRKQDHDLLMFAINNIVGDLVPAALHFTPVPVDQSQVTLLCGYEEQEADFKGYVFACAENIQRTVKELLDLQVSIGISRPFEDVAKAPQAFREGIEALNYRIKLGHRIILHIEDVLHGQTMEPPYPARTVSELCDALRMADHAKAEQCLKQFMTDIASMELAPKHYELFLSRLLTDIVRVAEDSGQTIHAMLAEEESLFKQLFAIKTLHEVETWFAETLIAPIIDSLEKRNEAQYKRLADEVISIIHNKYDTELTLEICASMLNYHSSYIKRVFRKGTGVSFSDYLSMHRMSVARSWLADTDMKISEIAEKLQYNNSQNFIRSFRKIEGMTPGDYRKRRET</sequence>
<dbReference type="Proteomes" id="UP000250369">
    <property type="component" value="Unassembled WGS sequence"/>
</dbReference>
<evidence type="ECO:0000256" key="1">
    <source>
        <dbReference type="ARBA" id="ARBA00004651"/>
    </source>
</evidence>
<feature type="transmembrane region" description="Helical" evidence="9">
    <location>
        <begin position="12"/>
        <end position="33"/>
    </location>
</feature>
<gene>
    <name evidence="11" type="ORF">DQG23_37160</name>
</gene>
<dbReference type="Pfam" id="PF17853">
    <property type="entry name" value="GGDEF_2"/>
    <property type="match status" value="1"/>
</dbReference>
<dbReference type="InterPro" id="IPR033479">
    <property type="entry name" value="dCache_1"/>
</dbReference>
<keyword evidence="8" id="KW-0804">Transcription</keyword>
<dbReference type="GO" id="GO:0005886">
    <property type="term" value="C:plasma membrane"/>
    <property type="evidence" value="ECO:0007669"/>
    <property type="project" value="UniProtKB-SubCell"/>
</dbReference>
<keyword evidence="3 9" id="KW-0812">Transmembrane</keyword>
<dbReference type="SUPFAM" id="SSF46689">
    <property type="entry name" value="Homeodomain-like"/>
    <property type="match status" value="2"/>
</dbReference>
<name>A0A329LS66_9BACL</name>
<keyword evidence="4 9" id="KW-1133">Transmembrane helix</keyword>
<organism evidence="11 12">
    <name type="scientific">Paenibacillus contaminans</name>
    <dbReference type="NCBI Taxonomy" id="450362"/>
    <lineage>
        <taxon>Bacteria</taxon>
        <taxon>Bacillati</taxon>
        <taxon>Bacillota</taxon>
        <taxon>Bacilli</taxon>
        <taxon>Bacillales</taxon>
        <taxon>Paenibacillaceae</taxon>
        <taxon>Paenibacillus</taxon>
    </lineage>
</organism>
<evidence type="ECO:0000256" key="9">
    <source>
        <dbReference type="SAM" id="Phobius"/>
    </source>
</evidence>
<evidence type="ECO:0000256" key="3">
    <source>
        <dbReference type="ARBA" id="ARBA00022692"/>
    </source>
</evidence>
<evidence type="ECO:0000313" key="12">
    <source>
        <dbReference type="Proteomes" id="UP000250369"/>
    </source>
</evidence>
<dbReference type="Gene3D" id="3.30.450.20">
    <property type="entry name" value="PAS domain"/>
    <property type="match status" value="1"/>
</dbReference>
<dbReference type="OrthoDB" id="1975037at2"/>
<dbReference type="PANTHER" id="PTHR43280">
    <property type="entry name" value="ARAC-FAMILY TRANSCRIPTIONAL REGULATOR"/>
    <property type="match status" value="1"/>
</dbReference>
<keyword evidence="5" id="KW-0805">Transcription regulation</keyword>
<keyword evidence="7 9" id="KW-0472">Membrane</keyword>
<dbReference type="SMART" id="SM00342">
    <property type="entry name" value="HTH_ARAC"/>
    <property type="match status" value="1"/>
</dbReference>
<dbReference type="RefSeq" id="WP_113036099.1">
    <property type="nucleotide sequence ID" value="NZ_QMFB01000041.1"/>
</dbReference>
<dbReference type="InterPro" id="IPR018060">
    <property type="entry name" value="HTH_AraC"/>
</dbReference>
<keyword evidence="6" id="KW-0238">DNA-binding</keyword>
<dbReference type="PANTHER" id="PTHR43280:SF10">
    <property type="entry name" value="REGULATORY PROTEIN POCR"/>
    <property type="match status" value="1"/>
</dbReference>
<proteinExistence type="predicted"/>
<comment type="subcellular location">
    <subcellularLocation>
        <location evidence="1">Cell membrane</location>
        <topology evidence="1">Multi-pass membrane protein</topology>
    </subcellularLocation>
</comment>
<dbReference type="PRINTS" id="PR00032">
    <property type="entry name" value="HTHARAC"/>
</dbReference>
<dbReference type="GO" id="GO:0003700">
    <property type="term" value="F:DNA-binding transcription factor activity"/>
    <property type="evidence" value="ECO:0007669"/>
    <property type="project" value="InterPro"/>
</dbReference>
<dbReference type="InterPro" id="IPR041522">
    <property type="entry name" value="CdaR_GGDEF"/>
</dbReference>
<reference evidence="11 12" key="1">
    <citation type="journal article" date="2009" name="Int. J. Syst. Evol. Microbiol.">
        <title>Paenibacillus contaminans sp. nov., isolated from a contaminated laboratory plate.</title>
        <authorList>
            <person name="Chou J.H."/>
            <person name="Lee J.H."/>
            <person name="Lin M.C."/>
            <person name="Chang P.S."/>
            <person name="Arun A.B."/>
            <person name="Young C.C."/>
            <person name="Chen W.M."/>
        </authorList>
    </citation>
    <scope>NUCLEOTIDE SEQUENCE [LARGE SCALE GENOMIC DNA]</scope>
    <source>
        <strain evidence="11 12">CKOBP-6</strain>
    </source>
</reference>
<evidence type="ECO:0000256" key="8">
    <source>
        <dbReference type="ARBA" id="ARBA00023163"/>
    </source>
</evidence>
<keyword evidence="12" id="KW-1185">Reference proteome</keyword>
<dbReference type="Pfam" id="PF02743">
    <property type="entry name" value="dCache_1"/>
    <property type="match status" value="1"/>
</dbReference>
<dbReference type="EMBL" id="QMFB01000041">
    <property type="protein sequence ID" value="RAV10781.1"/>
    <property type="molecule type" value="Genomic_DNA"/>
</dbReference>
<evidence type="ECO:0000256" key="4">
    <source>
        <dbReference type="ARBA" id="ARBA00022989"/>
    </source>
</evidence>
<dbReference type="GO" id="GO:0043565">
    <property type="term" value="F:sequence-specific DNA binding"/>
    <property type="evidence" value="ECO:0007669"/>
    <property type="project" value="InterPro"/>
</dbReference>
<dbReference type="InterPro" id="IPR018062">
    <property type="entry name" value="HTH_AraC-typ_CS"/>
</dbReference>
<evidence type="ECO:0000256" key="5">
    <source>
        <dbReference type="ARBA" id="ARBA00023015"/>
    </source>
</evidence>
<keyword evidence="2" id="KW-1003">Cell membrane</keyword>
<protein>
    <recommendedName>
        <fullName evidence="10">HTH araC/xylS-type domain-containing protein</fullName>
    </recommendedName>
</protein>